<evidence type="ECO:0000313" key="3">
    <source>
        <dbReference type="Proteomes" id="UP000468638"/>
    </source>
</evidence>
<protein>
    <submittedName>
        <fullName evidence="2">Uncharacterized protein</fullName>
    </submittedName>
</protein>
<feature type="transmembrane region" description="Helical" evidence="1">
    <location>
        <begin position="87"/>
        <end position="107"/>
    </location>
</feature>
<reference evidence="2 3" key="1">
    <citation type="submission" date="2019-11" db="EMBL/GenBank/DDBJ databases">
        <title>Genome sequences of 17 halophilic strains isolated from different environments.</title>
        <authorList>
            <person name="Furrow R.E."/>
        </authorList>
    </citation>
    <scope>NUCLEOTIDE SEQUENCE [LARGE SCALE GENOMIC DNA]</scope>
    <source>
        <strain evidence="2 3">22514_16_FS</strain>
    </source>
</reference>
<dbReference type="EMBL" id="WMEQ01000011">
    <property type="protein sequence ID" value="MYL34698.1"/>
    <property type="molecule type" value="Genomic_DNA"/>
</dbReference>
<dbReference type="AlphaFoldDB" id="A0A6I4ZX91"/>
<sequence length="199" mass="23129">MKKHKYISLLIVGVFLVLLSTPYIVVVTFDFYPNGYTYKSLEGEFYIQQLNPISHVEEEISINEDTGSRLIVGRYEARSNILDIQAWYRKSAASLGVLLGSLFFLFIPRTYHKNAFRELKVELENDIPSLVKKITTLPKEMKSDFPRLSYWLFEREFPNLIGVVSLIISLFMIFNSFFHYPALEVREVDTIVKRLLSAS</sequence>
<keyword evidence="1" id="KW-0472">Membrane</keyword>
<keyword evidence="1" id="KW-1133">Transmembrane helix</keyword>
<evidence type="ECO:0000313" key="2">
    <source>
        <dbReference type="EMBL" id="MYL34698.1"/>
    </source>
</evidence>
<dbReference type="RefSeq" id="WP_160847099.1">
    <property type="nucleotide sequence ID" value="NZ_WMEQ01000011.1"/>
</dbReference>
<dbReference type="Proteomes" id="UP000468638">
    <property type="component" value="Unassembled WGS sequence"/>
</dbReference>
<gene>
    <name evidence="2" type="ORF">GLW05_13960</name>
</gene>
<feature type="transmembrane region" description="Helical" evidence="1">
    <location>
        <begin position="7"/>
        <end position="29"/>
    </location>
</feature>
<proteinExistence type="predicted"/>
<dbReference type="OrthoDB" id="9931448at2"/>
<evidence type="ECO:0000256" key="1">
    <source>
        <dbReference type="SAM" id="Phobius"/>
    </source>
</evidence>
<feature type="transmembrane region" description="Helical" evidence="1">
    <location>
        <begin position="157"/>
        <end position="178"/>
    </location>
</feature>
<accession>A0A6I4ZX91</accession>
<comment type="caution">
    <text evidence="2">The sequence shown here is derived from an EMBL/GenBank/DDBJ whole genome shotgun (WGS) entry which is preliminary data.</text>
</comment>
<keyword evidence="1" id="KW-0812">Transmembrane</keyword>
<name>A0A6I4ZX91_9BACI</name>
<organism evidence="2 3">
    <name type="scientific">Pontibacillus yanchengensis</name>
    <dbReference type="NCBI Taxonomy" id="462910"/>
    <lineage>
        <taxon>Bacteria</taxon>
        <taxon>Bacillati</taxon>
        <taxon>Bacillota</taxon>
        <taxon>Bacilli</taxon>
        <taxon>Bacillales</taxon>
        <taxon>Bacillaceae</taxon>
        <taxon>Pontibacillus</taxon>
    </lineage>
</organism>